<dbReference type="Proteomes" id="UP000887576">
    <property type="component" value="Unplaced"/>
</dbReference>
<protein>
    <submittedName>
        <fullName evidence="2">Ribosomal protein L20</fullName>
    </submittedName>
</protein>
<proteinExistence type="predicted"/>
<name>A0AC34RF05_9BILA</name>
<evidence type="ECO:0000313" key="2">
    <source>
        <dbReference type="WBParaSite" id="JU765_v2.g6157.t1"/>
    </source>
</evidence>
<reference evidence="2" key="1">
    <citation type="submission" date="2022-11" db="UniProtKB">
        <authorList>
            <consortium name="WormBaseParasite"/>
        </authorList>
    </citation>
    <scope>IDENTIFICATION</scope>
</reference>
<dbReference type="WBParaSite" id="JU765_v2.g6157.t1">
    <property type="protein sequence ID" value="JU765_v2.g6157.t1"/>
    <property type="gene ID" value="JU765_v2.g6157"/>
</dbReference>
<accession>A0AC34RF05</accession>
<sequence>MLKLISTQHITTTQKCNTKTNFRKRIEKREKTRKILANRQIVLLRASKKMTIDANSKSGIEFKLIIN</sequence>
<evidence type="ECO:0000313" key="1">
    <source>
        <dbReference type="Proteomes" id="UP000887576"/>
    </source>
</evidence>
<organism evidence="1 2">
    <name type="scientific">Panagrolaimus sp. JU765</name>
    <dbReference type="NCBI Taxonomy" id="591449"/>
    <lineage>
        <taxon>Eukaryota</taxon>
        <taxon>Metazoa</taxon>
        <taxon>Ecdysozoa</taxon>
        <taxon>Nematoda</taxon>
        <taxon>Chromadorea</taxon>
        <taxon>Rhabditida</taxon>
        <taxon>Tylenchina</taxon>
        <taxon>Panagrolaimomorpha</taxon>
        <taxon>Panagrolaimoidea</taxon>
        <taxon>Panagrolaimidae</taxon>
        <taxon>Panagrolaimus</taxon>
    </lineage>
</organism>